<keyword evidence="2" id="KW-0732">Signal</keyword>
<sequence length="427" mass="43697">MKLRKISAILMCMTLVVACGAPEPAEGESSTGSDSSSGSSGSGSSGESSSGSGSTGSDTLTVPTGLAATVASQTIHASWTAVTAATSYNLYYATESFSSLSDISNYATLAGGTLVNDIASTSSSISGLANSTTYYLVVTAEDSTEETAASSEISATPTTITADLSNVVELNDTGATHALTTVTHLGSCGEDSSDSGLVSSQQDCAFGRDVTQASGTDGVAGFSFTKVDSSGTSQSAGASNWSCVKDNVTGLMWEVKQGGNGVMADEGLHDMDDTFTWYEPTIAGSSATAGTETHSTSPNTCDSASACNTSAYVSRVNTAALCGYSDWRMPKTNELLSLVYYNSIGTSGTTDLIDDDYFPRPDDTLVWKYWAGSHYFDVDTNKGDEAWGVAFRGSGITGQAGKASGSANSSTKGTLLGVMLVRDASND</sequence>
<evidence type="ECO:0000259" key="3">
    <source>
        <dbReference type="Pfam" id="PF07603"/>
    </source>
</evidence>
<dbReference type="RefSeq" id="WP_133505128.1">
    <property type="nucleotide sequence ID" value="NZ_SNXC01000016.1"/>
</dbReference>
<dbReference type="SUPFAM" id="SSF49265">
    <property type="entry name" value="Fibronectin type III"/>
    <property type="match status" value="1"/>
</dbReference>
<gene>
    <name evidence="4" type="ORF">DFP79_3438</name>
</gene>
<evidence type="ECO:0000313" key="4">
    <source>
        <dbReference type="EMBL" id="TDO95509.1"/>
    </source>
</evidence>
<proteinExistence type="predicted"/>
<dbReference type="InterPro" id="IPR036116">
    <property type="entry name" value="FN3_sf"/>
</dbReference>
<feature type="domain" description="Lcl C-terminal" evidence="3">
    <location>
        <begin position="243"/>
        <end position="398"/>
    </location>
</feature>
<protein>
    <submittedName>
        <fullName evidence="4">Uncharacterized protein DUF1566</fullName>
    </submittedName>
</protein>
<comment type="caution">
    <text evidence="4">The sequence shown here is derived from an EMBL/GenBank/DDBJ whole genome shotgun (WGS) entry which is preliminary data.</text>
</comment>
<name>A0A4R6M653_9GAMM</name>
<dbReference type="PROSITE" id="PS51257">
    <property type="entry name" value="PROKAR_LIPOPROTEIN"/>
    <property type="match status" value="1"/>
</dbReference>
<dbReference type="Pfam" id="PF07603">
    <property type="entry name" value="Lcl_C"/>
    <property type="match status" value="1"/>
</dbReference>
<evidence type="ECO:0000256" key="2">
    <source>
        <dbReference type="SAM" id="SignalP"/>
    </source>
</evidence>
<keyword evidence="5" id="KW-1185">Reference proteome</keyword>
<organism evidence="4 5">
    <name type="scientific">Marinomonas balearica</name>
    <dbReference type="NCBI Taxonomy" id="491947"/>
    <lineage>
        <taxon>Bacteria</taxon>
        <taxon>Pseudomonadati</taxon>
        <taxon>Pseudomonadota</taxon>
        <taxon>Gammaproteobacteria</taxon>
        <taxon>Oceanospirillales</taxon>
        <taxon>Oceanospirillaceae</taxon>
        <taxon>Marinomonas</taxon>
    </lineage>
</organism>
<feature type="compositionally biased region" description="Low complexity" evidence="1">
    <location>
        <begin position="45"/>
        <end position="59"/>
    </location>
</feature>
<dbReference type="OrthoDB" id="9815730at2"/>
<evidence type="ECO:0000313" key="5">
    <source>
        <dbReference type="Proteomes" id="UP000294656"/>
    </source>
</evidence>
<feature type="signal peptide" evidence="2">
    <location>
        <begin position="1"/>
        <end position="21"/>
    </location>
</feature>
<dbReference type="InterPro" id="IPR011460">
    <property type="entry name" value="Lcl_C"/>
</dbReference>
<evidence type="ECO:0000256" key="1">
    <source>
        <dbReference type="SAM" id="MobiDB-lite"/>
    </source>
</evidence>
<dbReference type="Gene3D" id="2.60.40.10">
    <property type="entry name" value="Immunoglobulins"/>
    <property type="match status" value="1"/>
</dbReference>
<feature type="compositionally biased region" description="Low complexity" evidence="1">
    <location>
        <begin position="27"/>
        <end position="39"/>
    </location>
</feature>
<dbReference type="InterPro" id="IPR013783">
    <property type="entry name" value="Ig-like_fold"/>
</dbReference>
<feature type="region of interest" description="Disordered" evidence="1">
    <location>
        <begin position="23"/>
        <end position="59"/>
    </location>
</feature>
<dbReference type="EMBL" id="SNXC01000016">
    <property type="protein sequence ID" value="TDO95509.1"/>
    <property type="molecule type" value="Genomic_DNA"/>
</dbReference>
<dbReference type="AlphaFoldDB" id="A0A4R6M653"/>
<accession>A0A4R6M653</accession>
<dbReference type="Proteomes" id="UP000294656">
    <property type="component" value="Unassembled WGS sequence"/>
</dbReference>
<feature type="chain" id="PRO_5020738486" evidence="2">
    <location>
        <begin position="22"/>
        <end position="427"/>
    </location>
</feature>
<reference evidence="4 5" key="1">
    <citation type="submission" date="2019-03" db="EMBL/GenBank/DDBJ databases">
        <title>Genomic Encyclopedia of Type Strains, Phase III (KMG-III): the genomes of soil and plant-associated and newly described type strains.</title>
        <authorList>
            <person name="Whitman W."/>
        </authorList>
    </citation>
    <scope>NUCLEOTIDE SEQUENCE [LARGE SCALE GENOMIC DNA]</scope>
    <source>
        <strain evidence="4 5">CECT 7378</strain>
    </source>
</reference>